<dbReference type="InterPro" id="IPR035644">
    <property type="entry name" value="MraZ_C"/>
</dbReference>
<proteinExistence type="inferred from homology"/>
<accession>A0A973A8T0</accession>
<dbReference type="CDD" id="cd16321">
    <property type="entry name" value="MraZ_C"/>
    <property type="match status" value="1"/>
</dbReference>
<comment type="similarity">
    <text evidence="7">Belongs to the MraZ family.</text>
</comment>
<reference evidence="9" key="1">
    <citation type="submission" date="2020-05" db="EMBL/GenBank/DDBJ databases">
        <title>Sulfur intermediates as new biogeochemical hubs in an aquatic model microbial ecosystem.</title>
        <authorList>
            <person name="Vigneron A."/>
        </authorList>
    </citation>
    <scope>NUCLEOTIDE SEQUENCE</scope>
    <source>
        <strain evidence="9">Bin.250</strain>
    </source>
</reference>
<dbReference type="InterPro" id="IPR035642">
    <property type="entry name" value="MraZ_N"/>
</dbReference>
<evidence type="ECO:0000256" key="4">
    <source>
        <dbReference type="ARBA" id="ARBA00023015"/>
    </source>
</evidence>
<dbReference type="InterPro" id="IPR038619">
    <property type="entry name" value="MraZ_sf"/>
</dbReference>
<evidence type="ECO:0000256" key="7">
    <source>
        <dbReference type="HAMAP-Rule" id="MF_01008"/>
    </source>
</evidence>
<evidence type="ECO:0000259" key="8">
    <source>
        <dbReference type="PROSITE" id="PS51740"/>
    </source>
</evidence>
<dbReference type="CDD" id="cd16320">
    <property type="entry name" value="MraZ_N"/>
    <property type="match status" value="1"/>
</dbReference>
<dbReference type="InterPro" id="IPR037914">
    <property type="entry name" value="SpoVT-AbrB_sf"/>
</dbReference>
<dbReference type="EMBL" id="JABMOJ010000246">
    <property type="protein sequence ID" value="NQV65023.1"/>
    <property type="molecule type" value="Genomic_DNA"/>
</dbReference>
<evidence type="ECO:0000256" key="5">
    <source>
        <dbReference type="ARBA" id="ARBA00023125"/>
    </source>
</evidence>
<dbReference type="InterPro" id="IPR007159">
    <property type="entry name" value="SpoVT-AbrB_dom"/>
</dbReference>
<dbReference type="Proteomes" id="UP000754644">
    <property type="component" value="Unassembled WGS sequence"/>
</dbReference>
<protein>
    <recommendedName>
        <fullName evidence="1 7">Transcriptional regulator MraZ</fullName>
    </recommendedName>
</protein>
<dbReference type="Gene3D" id="3.40.1550.20">
    <property type="entry name" value="Transcriptional regulator MraZ domain"/>
    <property type="match status" value="1"/>
</dbReference>
<dbReference type="AlphaFoldDB" id="A0A973A8T0"/>
<dbReference type="HAMAP" id="MF_01008">
    <property type="entry name" value="MraZ"/>
    <property type="match status" value="1"/>
</dbReference>
<dbReference type="InterPro" id="IPR003444">
    <property type="entry name" value="MraZ"/>
</dbReference>
<dbReference type="NCBIfam" id="TIGR00242">
    <property type="entry name" value="division/cell wall cluster transcriptional repressor MraZ"/>
    <property type="match status" value="1"/>
</dbReference>
<sequence length="150" mass="17226">MFRGVSNLNLDAKGRLAIPTRYREMLEQQCNGEMVITIDTDERCLLLYPRPDWELIEAKVGAMSSFDPMTRRVQRLLIGHATDIELDGSGRLQLTPPLRAYAELDKRTVLLGQGKKLELWSEDRWIARRDSWLENQSGQELPAELQSLSL</sequence>
<evidence type="ECO:0000256" key="6">
    <source>
        <dbReference type="ARBA" id="ARBA00023163"/>
    </source>
</evidence>
<comment type="subunit">
    <text evidence="7">Forms oligomers.</text>
</comment>
<dbReference type="GO" id="GO:0003700">
    <property type="term" value="F:DNA-binding transcription factor activity"/>
    <property type="evidence" value="ECO:0007669"/>
    <property type="project" value="UniProtKB-UniRule"/>
</dbReference>
<dbReference type="GO" id="GO:0000976">
    <property type="term" value="F:transcription cis-regulatory region binding"/>
    <property type="evidence" value="ECO:0007669"/>
    <property type="project" value="TreeGrafter"/>
</dbReference>
<evidence type="ECO:0000256" key="2">
    <source>
        <dbReference type="ARBA" id="ARBA00022490"/>
    </source>
</evidence>
<dbReference type="SUPFAM" id="SSF89447">
    <property type="entry name" value="AbrB/MazE/MraZ-like"/>
    <property type="match status" value="1"/>
</dbReference>
<dbReference type="GO" id="GO:0009295">
    <property type="term" value="C:nucleoid"/>
    <property type="evidence" value="ECO:0007669"/>
    <property type="project" value="UniProtKB-SubCell"/>
</dbReference>
<keyword evidence="3" id="KW-0677">Repeat</keyword>
<dbReference type="PANTHER" id="PTHR34701:SF1">
    <property type="entry name" value="TRANSCRIPTIONAL REGULATOR MRAZ"/>
    <property type="match status" value="1"/>
</dbReference>
<name>A0A973A8T0_9GAMM</name>
<dbReference type="PANTHER" id="PTHR34701">
    <property type="entry name" value="TRANSCRIPTIONAL REGULATOR MRAZ"/>
    <property type="match status" value="1"/>
</dbReference>
<gene>
    <name evidence="7 9" type="primary">mraZ</name>
    <name evidence="9" type="ORF">HQ497_06640</name>
</gene>
<comment type="caution">
    <text evidence="9">The sequence shown here is derived from an EMBL/GenBank/DDBJ whole genome shotgun (WGS) entry which is preliminary data.</text>
</comment>
<dbReference type="InterPro" id="IPR020603">
    <property type="entry name" value="MraZ_dom"/>
</dbReference>
<evidence type="ECO:0000313" key="9">
    <source>
        <dbReference type="EMBL" id="NQV65023.1"/>
    </source>
</evidence>
<evidence type="ECO:0000256" key="3">
    <source>
        <dbReference type="ARBA" id="ARBA00022737"/>
    </source>
</evidence>
<dbReference type="PROSITE" id="PS51740">
    <property type="entry name" value="SPOVT_ABRB"/>
    <property type="match status" value="2"/>
</dbReference>
<keyword evidence="5 7" id="KW-0238">DNA-binding</keyword>
<keyword evidence="6 7" id="KW-0804">Transcription</keyword>
<evidence type="ECO:0000313" key="10">
    <source>
        <dbReference type="Proteomes" id="UP000754644"/>
    </source>
</evidence>
<comment type="subcellular location">
    <subcellularLocation>
        <location evidence="7">Cytoplasm</location>
        <location evidence="7">Nucleoid</location>
    </subcellularLocation>
</comment>
<dbReference type="GO" id="GO:2000143">
    <property type="term" value="P:negative regulation of DNA-templated transcription initiation"/>
    <property type="evidence" value="ECO:0007669"/>
    <property type="project" value="TreeGrafter"/>
</dbReference>
<dbReference type="Pfam" id="PF02381">
    <property type="entry name" value="MraZ"/>
    <property type="match status" value="2"/>
</dbReference>
<feature type="domain" description="SpoVT-AbrB" evidence="8">
    <location>
        <begin position="5"/>
        <end position="52"/>
    </location>
</feature>
<dbReference type="GO" id="GO:0005737">
    <property type="term" value="C:cytoplasm"/>
    <property type="evidence" value="ECO:0007669"/>
    <property type="project" value="UniProtKB-UniRule"/>
</dbReference>
<feature type="domain" description="SpoVT-AbrB" evidence="8">
    <location>
        <begin position="81"/>
        <end position="124"/>
    </location>
</feature>
<keyword evidence="2 7" id="KW-0963">Cytoplasm</keyword>
<keyword evidence="4 7" id="KW-0805">Transcription regulation</keyword>
<organism evidence="9 10">
    <name type="scientific">SAR86 cluster bacterium</name>
    <dbReference type="NCBI Taxonomy" id="2030880"/>
    <lineage>
        <taxon>Bacteria</taxon>
        <taxon>Pseudomonadati</taxon>
        <taxon>Pseudomonadota</taxon>
        <taxon>Gammaproteobacteria</taxon>
        <taxon>SAR86 cluster</taxon>
    </lineage>
</organism>
<evidence type="ECO:0000256" key="1">
    <source>
        <dbReference type="ARBA" id="ARBA00013860"/>
    </source>
</evidence>